<keyword evidence="1" id="KW-0472">Membrane</keyword>
<accession>A0A1C9JBK0</accession>
<gene>
    <name evidence="2" type="primary">orf290</name>
</gene>
<keyword evidence="2" id="KW-0934">Plastid</keyword>
<proteinExistence type="predicted"/>
<evidence type="ECO:0008006" key="3">
    <source>
        <dbReference type="Google" id="ProtNLM"/>
    </source>
</evidence>
<name>A0A1C9JBK0_9CHLO</name>
<keyword evidence="1" id="KW-0812">Transmembrane</keyword>
<reference evidence="2" key="2">
    <citation type="submission" date="2016-08" db="EMBL/GenBank/DDBJ databases">
        <authorList>
            <person name="Seilhamer J.J."/>
        </authorList>
    </citation>
    <scope>NUCLEOTIDE SEQUENCE</scope>
</reference>
<protein>
    <recommendedName>
        <fullName evidence="3">Transmembrane protein</fullName>
    </recommendedName>
</protein>
<dbReference type="GeneID" id="29288716"/>
<geneLocation type="chloroplast" evidence="2"/>
<dbReference type="AlphaFoldDB" id="A0A1C9JBK0"/>
<dbReference type="EMBL" id="KX808497">
    <property type="protein sequence ID" value="AOP19228.1"/>
    <property type="molecule type" value="Genomic_DNA"/>
</dbReference>
<reference evidence="2" key="1">
    <citation type="journal article" date="2016" name="Genome Biol. Evol.">
        <title>Evolutionary Dynamics of Chloroplast Genomes in Low Light: A Case Study of the Endolithic Green Alga Ostreobium quekettii.</title>
        <authorList>
            <person name="R Marcelino V."/>
            <person name="Cremen M.C."/>
            <person name="Jackson C.J."/>
            <person name="Larkum A.A."/>
            <person name="Verbruggen H."/>
        </authorList>
    </citation>
    <scope>NUCLEOTIDE SEQUENCE</scope>
</reference>
<sequence length="290" mass="34470">MKIKIIYPYTTTLGFQFQSFQFKNRFRLRHELQLQTQLEDPLFGELEQNDNGEIQPVIEQNYQLDQQQTHSLHYQISSYSTVYLKSQFTNVGEINGIYNPKQYLRYSNWEQYSLHLGYEYKNFAVEYNFKSFYREPKVRFVYQIPFPWTYFKDITCTKILSQTKTKKPIIAELVMLETSDKVFEEESKIINIENIHQFELSPIEIPEDMESIIDSSDSIQTNPNHFQHYKPILVKSRPITGIAEETFMISNSNSALVWYLFLAFSIGIGVGIGFKKYFYQISKWVKNKFT</sequence>
<evidence type="ECO:0000256" key="1">
    <source>
        <dbReference type="SAM" id="Phobius"/>
    </source>
</evidence>
<organism evidence="2">
    <name type="scientific">Derbesia sp. WEST4838</name>
    <dbReference type="NCBI Taxonomy" id="1847751"/>
    <lineage>
        <taxon>Eukaryota</taxon>
        <taxon>Viridiplantae</taxon>
        <taxon>Chlorophyta</taxon>
        <taxon>core chlorophytes</taxon>
        <taxon>Ulvophyceae</taxon>
        <taxon>TCBD clade</taxon>
        <taxon>Bryopsidales</taxon>
        <taxon>Bryopsidineae</taxon>
        <taxon>Derbesiaceae</taxon>
        <taxon>Derbesia</taxon>
    </lineage>
</organism>
<keyword evidence="2" id="KW-0150">Chloroplast</keyword>
<keyword evidence="1" id="KW-1133">Transmembrane helix</keyword>
<feature type="transmembrane region" description="Helical" evidence="1">
    <location>
        <begin position="256"/>
        <end position="274"/>
    </location>
</feature>
<dbReference type="RefSeq" id="YP_009306324.1">
    <property type="nucleotide sequence ID" value="NC_031367.1"/>
</dbReference>
<evidence type="ECO:0000313" key="2">
    <source>
        <dbReference type="EMBL" id="AOP19228.1"/>
    </source>
</evidence>